<evidence type="ECO:0000313" key="2">
    <source>
        <dbReference type="EMBL" id="KAF2585823.1"/>
    </source>
</evidence>
<name>A0A8S9JWX9_BRACR</name>
<feature type="compositionally biased region" description="Basic and acidic residues" evidence="1">
    <location>
        <begin position="70"/>
        <end position="86"/>
    </location>
</feature>
<organism evidence="2">
    <name type="scientific">Brassica cretica</name>
    <name type="common">Mustard</name>
    <dbReference type="NCBI Taxonomy" id="69181"/>
    <lineage>
        <taxon>Eukaryota</taxon>
        <taxon>Viridiplantae</taxon>
        <taxon>Streptophyta</taxon>
        <taxon>Embryophyta</taxon>
        <taxon>Tracheophyta</taxon>
        <taxon>Spermatophyta</taxon>
        <taxon>Magnoliopsida</taxon>
        <taxon>eudicotyledons</taxon>
        <taxon>Gunneridae</taxon>
        <taxon>Pentapetalae</taxon>
        <taxon>rosids</taxon>
        <taxon>malvids</taxon>
        <taxon>Brassicales</taxon>
        <taxon>Brassicaceae</taxon>
        <taxon>Brassiceae</taxon>
        <taxon>Brassica</taxon>
    </lineage>
</organism>
<sequence length="104" mass="11767">MQSAKVITFNRITIDTIQPAFTTISSLLRSFISSLLCSFSSPPQLHLVSSAASSRLFVPSSDWRFQPGENFRERERERETTKKEHSYLSNAYACQQETPLPGPN</sequence>
<gene>
    <name evidence="2" type="ORF">F2Q70_00034570</name>
</gene>
<reference evidence="2" key="1">
    <citation type="submission" date="2019-12" db="EMBL/GenBank/DDBJ databases">
        <title>Genome sequencing and annotation of Brassica cretica.</title>
        <authorList>
            <person name="Studholme D.J."/>
            <person name="Sarris P.F."/>
        </authorList>
    </citation>
    <scope>NUCLEOTIDE SEQUENCE</scope>
    <source>
        <strain evidence="2">PFS-102/07</strain>
        <tissue evidence="2">Leaf</tissue>
    </source>
</reference>
<evidence type="ECO:0000256" key="1">
    <source>
        <dbReference type="SAM" id="MobiDB-lite"/>
    </source>
</evidence>
<dbReference type="AlphaFoldDB" id="A0A8S9JWX9"/>
<accession>A0A8S9JWX9</accession>
<dbReference type="EMBL" id="QGKY02000246">
    <property type="protein sequence ID" value="KAF2585823.1"/>
    <property type="molecule type" value="Genomic_DNA"/>
</dbReference>
<comment type="caution">
    <text evidence="2">The sequence shown here is derived from an EMBL/GenBank/DDBJ whole genome shotgun (WGS) entry which is preliminary data.</text>
</comment>
<feature type="region of interest" description="Disordered" evidence="1">
    <location>
        <begin position="68"/>
        <end position="88"/>
    </location>
</feature>
<proteinExistence type="predicted"/>
<protein>
    <submittedName>
        <fullName evidence="2">Uncharacterized protein</fullName>
    </submittedName>
</protein>